<dbReference type="InterPro" id="IPR053242">
    <property type="entry name" value="PAM2-like_domain"/>
</dbReference>
<name>A0AAX4P0C5_9CHLO</name>
<dbReference type="PANTHER" id="PTHR46651">
    <property type="entry name" value="POLYADENYLATE-BINDING PROTEIN-INTERACTING PROTEIN 7"/>
    <property type="match status" value="1"/>
</dbReference>
<dbReference type="InterPro" id="IPR003892">
    <property type="entry name" value="CUE"/>
</dbReference>
<accession>A0AAX4P0C5</accession>
<dbReference type="SMART" id="SM00546">
    <property type="entry name" value="CUE"/>
    <property type="match status" value="1"/>
</dbReference>
<dbReference type="GO" id="GO:0043130">
    <property type="term" value="F:ubiquitin binding"/>
    <property type="evidence" value="ECO:0007669"/>
    <property type="project" value="InterPro"/>
</dbReference>
<dbReference type="Gene3D" id="1.10.8.10">
    <property type="entry name" value="DNA helicase RuvA subunit, C-terminal domain"/>
    <property type="match status" value="1"/>
</dbReference>
<sequence>MEGNVRSLGSWDLTAQQQANLNARAPSFVPSARKKKGTEESGDGEYYDHENGDAGRRGAGAPSTIMANDRGDGDDALNLPDDLTDAFTSDLTLGGDEGADGSASGASPAEEDELSRLAERSEGLIVGSLGAASAGSNGEDYGTAGAFGYAVGDGYGDPRQGFYGSPFTDQQSLGGVPGYSHQPLSPQLVPLSVGPMSVPVPVPLPQALHSVGSPPLAVQPQQQQLSPPHVDEETMRILQEEFPQYSPQSLAEILEANDYDISVTIDVLTQLEMETDYNASSAPQLSQVAPALNDINFPSLK</sequence>
<dbReference type="PROSITE" id="PS51140">
    <property type="entry name" value="CUE"/>
    <property type="match status" value="1"/>
</dbReference>
<evidence type="ECO:0000259" key="2">
    <source>
        <dbReference type="PROSITE" id="PS51140"/>
    </source>
</evidence>
<dbReference type="Pfam" id="PF02845">
    <property type="entry name" value="CUE"/>
    <property type="match status" value="1"/>
</dbReference>
<dbReference type="AlphaFoldDB" id="A0AAX4P0C5"/>
<feature type="domain" description="CUE" evidence="2">
    <location>
        <begin position="230"/>
        <end position="273"/>
    </location>
</feature>
<feature type="compositionally biased region" description="Basic and acidic residues" evidence="1">
    <location>
        <begin position="46"/>
        <end position="56"/>
    </location>
</feature>
<evidence type="ECO:0000313" key="4">
    <source>
        <dbReference type="Proteomes" id="UP001472866"/>
    </source>
</evidence>
<protein>
    <recommendedName>
        <fullName evidence="2">CUE domain-containing protein</fullName>
    </recommendedName>
</protein>
<dbReference type="SUPFAM" id="SSF46934">
    <property type="entry name" value="UBA-like"/>
    <property type="match status" value="1"/>
</dbReference>
<proteinExistence type="predicted"/>
<evidence type="ECO:0000313" key="3">
    <source>
        <dbReference type="EMBL" id="WZN59361.1"/>
    </source>
</evidence>
<organism evidence="3 4">
    <name type="scientific">Chloropicon roscoffensis</name>
    <dbReference type="NCBI Taxonomy" id="1461544"/>
    <lineage>
        <taxon>Eukaryota</taxon>
        <taxon>Viridiplantae</taxon>
        <taxon>Chlorophyta</taxon>
        <taxon>Chloropicophyceae</taxon>
        <taxon>Chloropicales</taxon>
        <taxon>Chloropicaceae</taxon>
        <taxon>Chloropicon</taxon>
    </lineage>
</organism>
<dbReference type="InterPro" id="IPR009060">
    <property type="entry name" value="UBA-like_sf"/>
</dbReference>
<feature type="region of interest" description="Disordered" evidence="1">
    <location>
        <begin position="161"/>
        <end position="181"/>
    </location>
</feature>
<reference evidence="3 4" key="1">
    <citation type="submission" date="2024-03" db="EMBL/GenBank/DDBJ databases">
        <title>Complete genome sequence of the green alga Chloropicon roscoffensis RCC1871.</title>
        <authorList>
            <person name="Lemieux C."/>
            <person name="Pombert J.-F."/>
            <person name="Otis C."/>
            <person name="Turmel M."/>
        </authorList>
    </citation>
    <scope>NUCLEOTIDE SEQUENCE [LARGE SCALE GENOMIC DNA]</scope>
    <source>
        <strain evidence="3 4">RCC1871</strain>
    </source>
</reference>
<gene>
    <name evidence="3" type="ORF">HKI87_01g08870</name>
</gene>
<dbReference type="PANTHER" id="PTHR46651:SF1">
    <property type="entry name" value="SMALL MUTS RELATED FAMILY PROTEIN"/>
    <property type="match status" value="1"/>
</dbReference>
<feature type="region of interest" description="Disordered" evidence="1">
    <location>
        <begin position="22"/>
        <end position="115"/>
    </location>
</feature>
<keyword evidence="4" id="KW-1185">Reference proteome</keyword>
<dbReference type="EMBL" id="CP151501">
    <property type="protein sequence ID" value="WZN59361.1"/>
    <property type="molecule type" value="Genomic_DNA"/>
</dbReference>
<evidence type="ECO:0000256" key="1">
    <source>
        <dbReference type="SAM" id="MobiDB-lite"/>
    </source>
</evidence>
<dbReference type="Proteomes" id="UP001472866">
    <property type="component" value="Chromosome 01"/>
</dbReference>